<protein>
    <recommendedName>
        <fullName evidence="4">Serine hydrolase</fullName>
    </recommendedName>
</protein>
<dbReference type="AlphaFoldDB" id="A0A2K3UWJ7"/>
<evidence type="ECO:0000313" key="2">
    <source>
        <dbReference type="EMBL" id="PNY80909.1"/>
    </source>
</evidence>
<proteinExistence type="predicted"/>
<evidence type="ECO:0000313" key="3">
    <source>
        <dbReference type="Proteomes" id="UP000236379"/>
    </source>
</evidence>
<keyword evidence="3" id="KW-1185">Reference proteome</keyword>
<sequence>MPTLRTVTGRTSFALLTVALLGGSGSFARQADAPDSMGTQLSALSGSGLMLASCQERMQRLGTMLGKAGYGPMRSRLFDGTTMIARWYHPEHHTTVLAVAGWQDSGNAFSAGEFAGLVRWNELAGTP</sequence>
<gene>
    <name evidence="2" type="ORF">CVO96_05575</name>
</gene>
<dbReference type="RefSeq" id="WP_103311256.1">
    <property type="nucleotide sequence ID" value="NZ_PPPD01000001.1"/>
</dbReference>
<evidence type="ECO:0000256" key="1">
    <source>
        <dbReference type="SAM" id="SignalP"/>
    </source>
</evidence>
<evidence type="ECO:0008006" key="4">
    <source>
        <dbReference type="Google" id="ProtNLM"/>
    </source>
</evidence>
<feature type="signal peptide" evidence="1">
    <location>
        <begin position="1"/>
        <end position="31"/>
    </location>
</feature>
<name>A0A2K3UWJ7_9DEIO</name>
<organism evidence="2 3">
    <name type="scientific">Deinococcus koreensis</name>
    <dbReference type="NCBI Taxonomy" id="2054903"/>
    <lineage>
        <taxon>Bacteria</taxon>
        <taxon>Thermotogati</taxon>
        <taxon>Deinococcota</taxon>
        <taxon>Deinococci</taxon>
        <taxon>Deinococcales</taxon>
        <taxon>Deinococcaceae</taxon>
        <taxon>Deinococcus</taxon>
    </lineage>
</organism>
<accession>A0A2K3UWJ7</accession>
<feature type="chain" id="PRO_5014340547" description="Serine hydrolase" evidence="1">
    <location>
        <begin position="32"/>
        <end position="127"/>
    </location>
</feature>
<keyword evidence="1" id="KW-0732">Signal</keyword>
<dbReference type="OrthoDB" id="76522at2"/>
<dbReference type="EMBL" id="PPPD01000001">
    <property type="protein sequence ID" value="PNY80909.1"/>
    <property type="molecule type" value="Genomic_DNA"/>
</dbReference>
<reference evidence="2 3" key="1">
    <citation type="submission" date="2018-01" db="EMBL/GenBank/DDBJ databases">
        <title>Deinococcus koreensis sp. nov., a radiation-resistant bacterium isolated from river water.</title>
        <authorList>
            <person name="Choi A."/>
        </authorList>
    </citation>
    <scope>NUCLEOTIDE SEQUENCE [LARGE SCALE GENOMIC DNA]</scope>
    <source>
        <strain evidence="2 3">SJW1-2</strain>
    </source>
</reference>
<dbReference type="Proteomes" id="UP000236379">
    <property type="component" value="Unassembled WGS sequence"/>
</dbReference>
<comment type="caution">
    <text evidence="2">The sequence shown here is derived from an EMBL/GenBank/DDBJ whole genome shotgun (WGS) entry which is preliminary data.</text>
</comment>